<dbReference type="CDD" id="cd07341">
    <property type="entry name" value="M56_BlaR1_MecR1_like"/>
    <property type="match status" value="1"/>
</dbReference>
<dbReference type="SUPFAM" id="SSF74653">
    <property type="entry name" value="TolA/TonB C-terminal domain"/>
    <property type="match status" value="1"/>
</dbReference>
<keyword evidence="4" id="KW-1185">Reference proteome</keyword>
<accession>A0ABU1RN98</accession>
<dbReference type="PANTHER" id="PTHR34978">
    <property type="entry name" value="POSSIBLE SENSOR-TRANSDUCER PROTEIN BLAR"/>
    <property type="match status" value="1"/>
</dbReference>
<dbReference type="Pfam" id="PF05569">
    <property type="entry name" value="Peptidase_M56"/>
    <property type="match status" value="1"/>
</dbReference>
<evidence type="ECO:0000313" key="4">
    <source>
        <dbReference type="Proteomes" id="UP001254759"/>
    </source>
</evidence>
<name>A0ABU1RN98_9GAMM</name>
<comment type="caution">
    <text evidence="3">The sequence shown here is derived from an EMBL/GenBank/DDBJ whole genome shotgun (WGS) entry which is preliminary data.</text>
</comment>
<reference evidence="3 4" key="1">
    <citation type="submission" date="2023-07" db="EMBL/GenBank/DDBJ databases">
        <title>Sorghum-associated microbial communities from plants grown in Nebraska, USA.</title>
        <authorList>
            <person name="Schachtman D."/>
        </authorList>
    </citation>
    <scope>NUCLEOTIDE SEQUENCE [LARGE SCALE GENOMIC DNA]</scope>
    <source>
        <strain evidence="3 4">BE107</strain>
    </source>
</reference>
<organism evidence="3 4">
    <name type="scientific">Pseudoxanthomonas sacheonensis</name>
    <dbReference type="NCBI Taxonomy" id="443615"/>
    <lineage>
        <taxon>Bacteria</taxon>
        <taxon>Pseudomonadati</taxon>
        <taxon>Pseudomonadota</taxon>
        <taxon>Gammaproteobacteria</taxon>
        <taxon>Lysobacterales</taxon>
        <taxon>Lysobacteraceae</taxon>
        <taxon>Pseudoxanthomonas</taxon>
    </lineage>
</organism>
<dbReference type="EMBL" id="JAVDTT010000001">
    <property type="protein sequence ID" value="MDR6839790.1"/>
    <property type="molecule type" value="Genomic_DNA"/>
</dbReference>
<proteinExistence type="predicted"/>
<gene>
    <name evidence="3" type="ORF">J2W94_000054</name>
</gene>
<keyword evidence="1" id="KW-1133">Transmembrane helix</keyword>
<dbReference type="Proteomes" id="UP001254759">
    <property type="component" value="Unassembled WGS sequence"/>
</dbReference>
<feature type="domain" description="Peptidase M56" evidence="2">
    <location>
        <begin position="93"/>
        <end position="217"/>
    </location>
</feature>
<keyword evidence="1" id="KW-0812">Transmembrane</keyword>
<dbReference type="InterPro" id="IPR052173">
    <property type="entry name" value="Beta-lactam_resp_regulator"/>
</dbReference>
<evidence type="ECO:0000313" key="3">
    <source>
        <dbReference type="EMBL" id="MDR6839790.1"/>
    </source>
</evidence>
<keyword evidence="1" id="KW-0472">Membrane</keyword>
<protein>
    <recommendedName>
        <fullName evidence="2">Peptidase M56 domain-containing protein</fullName>
    </recommendedName>
</protein>
<dbReference type="InterPro" id="IPR008756">
    <property type="entry name" value="Peptidase_M56"/>
</dbReference>
<dbReference type="Gene3D" id="3.30.1150.10">
    <property type="match status" value="1"/>
</dbReference>
<sequence length="505" mass="55592">MLAVLLPAPVREAATLARGALVAMDMAPMPSVASDSTAIALPDYRIWLPLLWFCGVVFSALFFHRMQRRYLRALGIISPVGGGIFVSQAADACPAVVGAWKPRIVLPADFEARYPSREGEMVLAHERAHLRRGDTAVNLVVVALRCAYWFNPLLHWAAARFRQDQEMACDAVVLGQFPDRRRTYAEAMLKTQLAVLGLPVGCHWQSSQSLKERIMMLKRPLPGKLRRRIGVTSVLAVLIGSSYMAWASQPANGQAPIYQGHVDERAIAIVNIRIPEDMPVQMEGPSMYTAADKSTNAMLNGYSDLVLKSTVPESAWSLRVKASGSADAPSIEWTLTSNGRETKKTHALESNSPVAIDLASLVDAQGRSPVLTLSRMPADRIIPLEKDRVFGRAPPTLVIDDDGVFRQVEPVRMVGMVKADGDAMLLLHLDEDGRVSKVDIEEVRPAGALTSNDAREIAIRDVYVPKRINGKAVPSRVRVPVKFWRETPPLEEMYPELAKTKSPPQ</sequence>
<evidence type="ECO:0000256" key="1">
    <source>
        <dbReference type="SAM" id="Phobius"/>
    </source>
</evidence>
<evidence type="ECO:0000259" key="2">
    <source>
        <dbReference type="Pfam" id="PF05569"/>
    </source>
</evidence>
<dbReference type="PANTHER" id="PTHR34978:SF3">
    <property type="entry name" value="SLR0241 PROTEIN"/>
    <property type="match status" value="1"/>
</dbReference>
<feature type="transmembrane region" description="Helical" evidence="1">
    <location>
        <begin position="46"/>
        <end position="63"/>
    </location>
</feature>